<sequence length="222" mass="25265">MKTVTEPIAPARSVPRAARRQAARVLAQAFTTDPVWVELRPRRSKRADRALYWIFRCEITIAVVLRGYLALTYDERRDVSAVAIAYRRTSRGFPWWTVFFRLPAMVLLGWSRTVQSARMALAAEAEQPTHPHIYAYYAGSVTLGGGAVLMRRVMKMSAREQLPVYGEAKATQMLEMLRVLRWHIATPVDIGYGRRVTPVRWIPPGLDEMSHSGAWDRPRGGE</sequence>
<dbReference type="RefSeq" id="WP_209896322.1">
    <property type="nucleotide sequence ID" value="NZ_JAGGMR010000001.1"/>
</dbReference>
<feature type="transmembrane region" description="Helical" evidence="1">
    <location>
        <begin position="92"/>
        <end position="113"/>
    </location>
</feature>
<feature type="transmembrane region" description="Helical" evidence="1">
    <location>
        <begin position="133"/>
        <end position="150"/>
    </location>
</feature>
<name>A0ABS4QMX7_9NOCA</name>
<keyword evidence="3" id="KW-1185">Reference proteome</keyword>
<protein>
    <submittedName>
        <fullName evidence="2">Uncharacterized protein</fullName>
    </submittedName>
</protein>
<dbReference type="Gene3D" id="3.40.630.30">
    <property type="match status" value="1"/>
</dbReference>
<comment type="caution">
    <text evidence="2">The sequence shown here is derived from an EMBL/GenBank/DDBJ whole genome shotgun (WGS) entry which is preliminary data.</text>
</comment>
<keyword evidence="1" id="KW-1133">Transmembrane helix</keyword>
<reference evidence="2 3" key="1">
    <citation type="submission" date="2021-03" db="EMBL/GenBank/DDBJ databases">
        <title>Sequencing the genomes of 1000 actinobacteria strains.</title>
        <authorList>
            <person name="Klenk H.-P."/>
        </authorList>
    </citation>
    <scope>NUCLEOTIDE SEQUENCE [LARGE SCALE GENOMIC DNA]</scope>
    <source>
        <strain evidence="2 3">DSM 45516</strain>
    </source>
</reference>
<organism evidence="2 3">
    <name type="scientific">Nocardia goodfellowii</name>
    <dbReference type="NCBI Taxonomy" id="882446"/>
    <lineage>
        <taxon>Bacteria</taxon>
        <taxon>Bacillati</taxon>
        <taxon>Actinomycetota</taxon>
        <taxon>Actinomycetes</taxon>
        <taxon>Mycobacteriales</taxon>
        <taxon>Nocardiaceae</taxon>
        <taxon>Nocardia</taxon>
    </lineage>
</organism>
<evidence type="ECO:0000313" key="3">
    <source>
        <dbReference type="Proteomes" id="UP001519325"/>
    </source>
</evidence>
<evidence type="ECO:0000313" key="2">
    <source>
        <dbReference type="EMBL" id="MBP2193060.1"/>
    </source>
</evidence>
<accession>A0ABS4QMX7</accession>
<keyword evidence="1" id="KW-0812">Transmembrane</keyword>
<keyword evidence="1" id="KW-0472">Membrane</keyword>
<proteinExistence type="predicted"/>
<feature type="transmembrane region" description="Helical" evidence="1">
    <location>
        <begin position="50"/>
        <end position="71"/>
    </location>
</feature>
<dbReference type="Proteomes" id="UP001519325">
    <property type="component" value="Unassembled WGS sequence"/>
</dbReference>
<evidence type="ECO:0000256" key="1">
    <source>
        <dbReference type="SAM" id="Phobius"/>
    </source>
</evidence>
<dbReference type="EMBL" id="JAGGMR010000001">
    <property type="protein sequence ID" value="MBP2193060.1"/>
    <property type="molecule type" value="Genomic_DNA"/>
</dbReference>
<gene>
    <name evidence="2" type="ORF">BJ987_005961</name>
</gene>